<feature type="coiled-coil region" evidence="1">
    <location>
        <begin position="25"/>
        <end position="52"/>
    </location>
</feature>
<dbReference type="PROSITE" id="PS50943">
    <property type="entry name" value="HTH_CROC1"/>
    <property type="match status" value="1"/>
</dbReference>
<keyword evidence="4" id="KW-1185">Reference proteome</keyword>
<dbReference type="Proteomes" id="UP000295496">
    <property type="component" value="Unassembled WGS sequence"/>
</dbReference>
<evidence type="ECO:0000313" key="3">
    <source>
        <dbReference type="EMBL" id="TCK70501.1"/>
    </source>
</evidence>
<keyword evidence="1" id="KW-0175">Coiled coil</keyword>
<dbReference type="RefSeq" id="WP_207905222.1">
    <property type="nucleotide sequence ID" value="NZ_CP170642.1"/>
</dbReference>
<accession>A0A4V2PUG8</accession>
<dbReference type="InterPro" id="IPR001387">
    <property type="entry name" value="Cro/C1-type_HTH"/>
</dbReference>
<feature type="domain" description="HTH cro/C1-type" evidence="2">
    <location>
        <begin position="42"/>
        <end position="96"/>
    </location>
</feature>
<dbReference type="SUPFAM" id="SSF47413">
    <property type="entry name" value="lambda repressor-like DNA-binding domains"/>
    <property type="match status" value="1"/>
</dbReference>
<dbReference type="EMBL" id="SMGJ01000002">
    <property type="protein sequence ID" value="TCK70501.1"/>
    <property type="molecule type" value="Genomic_DNA"/>
</dbReference>
<dbReference type="CDD" id="cd00093">
    <property type="entry name" value="HTH_XRE"/>
    <property type="match status" value="1"/>
</dbReference>
<comment type="caution">
    <text evidence="3">The sequence shown here is derived from an EMBL/GenBank/DDBJ whole genome shotgun (WGS) entry which is preliminary data.</text>
</comment>
<evidence type="ECO:0000313" key="4">
    <source>
        <dbReference type="Proteomes" id="UP000295496"/>
    </source>
</evidence>
<evidence type="ECO:0000259" key="2">
    <source>
        <dbReference type="PROSITE" id="PS50943"/>
    </source>
</evidence>
<sequence>MIDNEDYEFITLSDLLAKKMQNPAFAAEYKRLEEQEQLMASLKAQREAQNLTQKDIAEKTGMKIQNVSRLERGLVRPTLDTLSRYANALGGRIEFVLN</sequence>
<organism evidence="3 4">
    <name type="scientific">Lonepinella koalarum</name>
    <dbReference type="NCBI Taxonomy" id="53417"/>
    <lineage>
        <taxon>Bacteria</taxon>
        <taxon>Pseudomonadati</taxon>
        <taxon>Pseudomonadota</taxon>
        <taxon>Gammaproteobacteria</taxon>
        <taxon>Pasteurellales</taxon>
        <taxon>Pasteurellaceae</taxon>
        <taxon>Lonepinella</taxon>
    </lineage>
</organism>
<dbReference type="GO" id="GO:0003677">
    <property type="term" value="F:DNA binding"/>
    <property type="evidence" value="ECO:0007669"/>
    <property type="project" value="InterPro"/>
</dbReference>
<dbReference type="AlphaFoldDB" id="A0A4V2PUG8"/>
<reference evidence="3 4" key="1">
    <citation type="submission" date="2019-03" db="EMBL/GenBank/DDBJ databases">
        <title>Genomic Encyclopedia of Type Strains, Phase IV (KMG-IV): sequencing the most valuable type-strain genomes for metagenomic binning, comparative biology and taxonomic classification.</title>
        <authorList>
            <person name="Goeker M."/>
        </authorList>
    </citation>
    <scope>NUCLEOTIDE SEQUENCE [LARGE SCALE GENOMIC DNA]</scope>
    <source>
        <strain evidence="3 4">DSM 10053</strain>
    </source>
</reference>
<evidence type="ECO:0000256" key="1">
    <source>
        <dbReference type="SAM" id="Coils"/>
    </source>
</evidence>
<name>A0A4V2PUG8_9PAST</name>
<dbReference type="Gene3D" id="1.10.260.40">
    <property type="entry name" value="lambda repressor-like DNA-binding domains"/>
    <property type="match status" value="1"/>
</dbReference>
<dbReference type="Pfam" id="PF01381">
    <property type="entry name" value="HTH_3"/>
    <property type="match status" value="1"/>
</dbReference>
<dbReference type="InterPro" id="IPR010982">
    <property type="entry name" value="Lambda_DNA-bd_dom_sf"/>
</dbReference>
<proteinExistence type="predicted"/>
<protein>
    <submittedName>
        <fullName evidence="3">Helix-turn-helix protein</fullName>
    </submittedName>
</protein>
<gene>
    <name evidence="3" type="ORF">EV692_0777</name>
</gene>
<dbReference type="SMART" id="SM00530">
    <property type="entry name" value="HTH_XRE"/>
    <property type="match status" value="1"/>
</dbReference>